<feature type="transmembrane region" description="Helical" evidence="7">
    <location>
        <begin position="122"/>
        <end position="144"/>
    </location>
</feature>
<evidence type="ECO:0000256" key="3">
    <source>
        <dbReference type="ARBA" id="ARBA00022475"/>
    </source>
</evidence>
<dbReference type="GO" id="GO:0005886">
    <property type="term" value="C:plasma membrane"/>
    <property type="evidence" value="ECO:0007669"/>
    <property type="project" value="UniProtKB-SubCell"/>
</dbReference>
<dbReference type="RefSeq" id="WP_282838853.1">
    <property type="nucleotide sequence ID" value="NZ_JASCXW010000004.1"/>
</dbReference>
<dbReference type="InterPro" id="IPR035906">
    <property type="entry name" value="MetI-like_sf"/>
</dbReference>
<keyword evidence="3" id="KW-1003">Cell membrane</keyword>
<keyword evidence="5 7" id="KW-1133">Transmembrane helix</keyword>
<proteinExistence type="inferred from homology"/>
<reference evidence="9" key="1">
    <citation type="submission" date="2023-05" db="EMBL/GenBank/DDBJ databases">
        <title>Mariniplasma microaerophilum sp. nov., a novel anaerobic mollicute isolated from terrestrial mud volcano, Taman Peninsula, Russia.</title>
        <authorList>
            <person name="Khomyakova M.A."/>
            <person name="Merkel A.Y."/>
            <person name="Slobodkin A.I."/>
        </authorList>
    </citation>
    <scope>NUCLEOTIDE SEQUENCE</scope>
    <source>
        <strain evidence="9">M4Ah</strain>
    </source>
</reference>
<feature type="transmembrane region" description="Helical" evidence="7">
    <location>
        <begin position="21"/>
        <end position="44"/>
    </location>
</feature>
<comment type="caution">
    <text evidence="9">The sequence shown here is derived from an EMBL/GenBank/DDBJ whole genome shotgun (WGS) entry which is preliminary data.</text>
</comment>
<dbReference type="GO" id="GO:0055085">
    <property type="term" value="P:transmembrane transport"/>
    <property type="evidence" value="ECO:0007669"/>
    <property type="project" value="InterPro"/>
</dbReference>
<feature type="domain" description="ABC transmembrane type-1" evidence="8">
    <location>
        <begin position="87"/>
        <end position="313"/>
    </location>
</feature>
<feature type="transmembrane region" description="Helical" evidence="7">
    <location>
        <begin position="171"/>
        <end position="191"/>
    </location>
</feature>
<dbReference type="Pfam" id="PF00528">
    <property type="entry name" value="BPD_transp_1"/>
    <property type="match status" value="1"/>
</dbReference>
<evidence type="ECO:0000259" key="8">
    <source>
        <dbReference type="PROSITE" id="PS50928"/>
    </source>
</evidence>
<keyword evidence="10" id="KW-1185">Reference proteome</keyword>
<protein>
    <submittedName>
        <fullName evidence="9">Carbohydrate ABC transporter permease</fullName>
    </submittedName>
</protein>
<accession>A0AAW6U393</accession>
<evidence type="ECO:0000256" key="2">
    <source>
        <dbReference type="ARBA" id="ARBA00022448"/>
    </source>
</evidence>
<dbReference type="PANTHER" id="PTHR43744">
    <property type="entry name" value="ABC TRANSPORTER PERMEASE PROTEIN MG189-RELATED-RELATED"/>
    <property type="match status" value="1"/>
</dbReference>
<dbReference type="Proteomes" id="UP001431532">
    <property type="component" value="Unassembled WGS sequence"/>
</dbReference>
<dbReference type="Gene3D" id="1.10.3720.10">
    <property type="entry name" value="MetI-like"/>
    <property type="match status" value="1"/>
</dbReference>
<dbReference type="PANTHER" id="PTHR43744:SF12">
    <property type="entry name" value="ABC TRANSPORTER PERMEASE PROTEIN MG189-RELATED"/>
    <property type="match status" value="1"/>
</dbReference>
<evidence type="ECO:0000256" key="7">
    <source>
        <dbReference type="RuleBase" id="RU363032"/>
    </source>
</evidence>
<comment type="similarity">
    <text evidence="7">Belongs to the binding-protein-dependent transport system permease family.</text>
</comment>
<evidence type="ECO:0000256" key="6">
    <source>
        <dbReference type="ARBA" id="ARBA00023136"/>
    </source>
</evidence>
<dbReference type="EMBL" id="JASCXW010000004">
    <property type="protein sequence ID" value="MDI6452438.1"/>
    <property type="molecule type" value="Genomic_DNA"/>
</dbReference>
<evidence type="ECO:0000256" key="5">
    <source>
        <dbReference type="ARBA" id="ARBA00022989"/>
    </source>
</evidence>
<dbReference type="CDD" id="cd06261">
    <property type="entry name" value="TM_PBP2"/>
    <property type="match status" value="1"/>
</dbReference>
<feature type="transmembrane region" description="Helical" evidence="7">
    <location>
        <begin position="212"/>
        <end position="239"/>
    </location>
</feature>
<dbReference type="InterPro" id="IPR000515">
    <property type="entry name" value="MetI-like"/>
</dbReference>
<evidence type="ECO:0000313" key="10">
    <source>
        <dbReference type="Proteomes" id="UP001431532"/>
    </source>
</evidence>
<dbReference type="PROSITE" id="PS50928">
    <property type="entry name" value="ABC_TM1"/>
    <property type="match status" value="1"/>
</dbReference>
<gene>
    <name evidence="9" type="ORF">QJ521_02570</name>
</gene>
<feature type="non-terminal residue" evidence="9">
    <location>
        <position position="329"/>
    </location>
</feature>
<evidence type="ECO:0000313" key="9">
    <source>
        <dbReference type="EMBL" id="MDI6452438.1"/>
    </source>
</evidence>
<name>A0AAW6U393_9MOLU</name>
<keyword evidence="2 7" id="KW-0813">Transport</keyword>
<evidence type="ECO:0000256" key="4">
    <source>
        <dbReference type="ARBA" id="ARBA00022692"/>
    </source>
</evidence>
<feature type="transmembrane region" description="Helical" evidence="7">
    <location>
        <begin position="91"/>
        <end position="110"/>
    </location>
</feature>
<organism evidence="9 10">
    <name type="scientific">Peloplasma aerotolerans</name>
    <dbReference type="NCBI Taxonomy" id="3044389"/>
    <lineage>
        <taxon>Bacteria</taxon>
        <taxon>Bacillati</taxon>
        <taxon>Mycoplasmatota</taxon>
        <taxon>Mollicutes</taxon>
        <taxon>Acholeplasmatales</taxon>
        <taxon>Acholeplasmataceae</taxon>
        <taxon>Peloplasma</taxon>
    </lineage>
</organism>
<sequence length="329" mass="37269">MNSKKLNYKMNPYRFKKLITKILVVVFRTLLILGISFIILYPLIESILPAITDYNYLGRPNSIWIPLRFGFLSFEIAIHLLDYWSALVKTFIFSTSMMIVQLFASAIVGYGFAHADFKGSKLLFMFVILTIIVPPQTIMLPQYFHFQNFDIFGIIEFINGSSLNLLGKSGVIYLMSALGMGFRSGLFIFLFRQYYKGLPKELEEAALIDGCGYFRTFFQIILPNTASIMLTVGVFSFVWNYGDTFYTGLFAENSGLLAQFLGQRFSTTIWVSNAFNELTLQPQGAQANPLLLGAAQGAAKVLFILPLLILYFIIQRKFVQSFERSGIVG</sequence>
<dbReference type="AlphaFoldDB" id="A0AAW6U393"/>
<feature type="transmembrane region" description="Helical" evidence="7">
    <location>
        <begin position="290"/>
        <end position="314"/>
    </location>
</feature>
<keyword evidence="6 7" id="KW-0472">Membrane</keyword>
<dbReference type="SUPFAM" id="SSF161098">
    <property type="entry name" value="MetI-like"/>
    <property type="match status" value="1"/>
</dbReference>
<comment type="subcellular location">
    <subcellularLocation>
        <location evidence="1 7">Cell membrane</location>
        <topology evidence="1 7">Multi-pass membrane protein</topology>
    </subcellularLocation>
</comment>
<evidence type="ECO:0000256" key="1">
    <source>
        <dbReference type="ARBA" id="ARBA00004651"/>
    </source>
</evidence>
<keyword evidence="4 7" id="KW-0812">Transmembrane</keyword>